<proteinExistence type="predicted"/>
<dbReference type="EMBL" id="JBIACK010000004">
    <property type="protein sequence ID" value="MFE8701150.1"/>
    <property type="molecule type" value="Genomic_DNA"/>
</dbReference>
<keyword evidence="2" id="KW-1185">Reference proteome</keyword>
<accession>A0ABW6KD19</accession>
<sequence length="130" mass="15202">MQIIQQHSLQDIYRIQDGLLVVVNKYKSLSYYEPQLEKVKKKKLKGISKAYELVEEVTVEKYYPTRQFVTYPANSLILHSKVVEPLTDPQDYYYEIKASGGTIEGNLETILQTQAKIQQLLEEYRRGERA</sequence>
<organism evidence="1 2">
    <name type="scientific">Cytobacillus spartinae</name>
    <dbReference type="NCBI Taxonomy" id="3299023"/>
    <lineage>
        <taxon>Bacteria</taxon>
        <taxon>Bacillati</taxon>
        <taxon>Bacillota</taxon>
        <taxon>Bacilli</taxon>
        <taxon>Bacillales</taxon>
        <taxon>Bacillaceae</taxon>
        <taxon>Cytobacillus</taxon>
    </lineage>
</organism>
<protein>
    <submittedName>
        <fullName evidence="1">Uncharacterized protein</fullName>
    </submittedName>
</protein>
<dbReference type="Proteomes" id="UP001601059">
    <property type="component" value="Unassembled WGS sequence"/>
</dbReference>
<name>A0ABW6KD19_9BACI</name>
<dbReference type="RefSeq" id="WP_389361014.1">
    <property type="nucleotide sequence ID" value="NZ_JBIACK010000004.1"/>
</dbReference>
<gene>
    <name evidence="1" type="ORF">ACFYKX_11145</name>
</gene>
<evidence type="ECO:0000313" key="1">
    <source>
        <dbReference type="EMBL" id="MFE8701150.1"/>
    </source>
</evidence>
<comment type="caution">
    <text evidence="1">The sequence shown here is derived from an EMBL/GenBank/DDBJ whole genome shotgun (WGS) entry which is preliminary data.</text>
</comment>
<reference evidence="1 2" key="1">
    <citation type="submission" date="2024-08" db="EMBL/GenBank/DDBJ databases">
        <title>Two novel Cytobacillus novel species.</title>
        <authorList>
            <person name="Liu G."/>
        </authorList>
    </citation>
    <scope>NUCLEOTIDE SEQUENCE [LARGE SCALE GENOMIC DNA]</scope>
    <source>
        <strain evidence="1 2">FJAT-54145</strain>
    </source>
</reference>
<evidence type="ECO:0000313" key="2">
    <source>
        <dbReference type="Proteomes" id="UP001601059"/>
    </source>
</evidence>